<dbReference type="InterPro" id="IPR013783">
    <property type="entry name" value="Ig-like_fold"/>
</dbReference>
<dbReference type="SUPFAM" id="SSF53187">
    <property type="entry name" value="Zn-dependent exopeptidases"/>
    <property type="match status" value="1"/>
</dbReference>
<keyword evidence="2" id="KW-0732">Signal</keyword>
<reference evidence="4" key="1">
    <citation type="journal article" date="2021" name="PeerJ">
        <title>Extensive microbial diversity within the chicken gut microbiome revealed by metagenomics and culture.</title>
        <authorList>
            <person name="Gilroy R."/>
            <person name="Ravi A."/>
            <person name="Getino M."/>
            <person name="Pursley I."/>
            <person name="Horton D.L."/>
            <person name="Alikhan N.F."/>
            <person name="Baker D."/>
            <person name="Gharbi K."/>
            <person name="Hall N."/>
            <person name="Watson M."/>
            <person name="Adriaenssens E.M."/>
            <person name="Foster-Nyarko E."/>
            <person name="Jarju S."/>
            <person name="Secka A."/>
            <person name="Antonio M."/>
            <person name="Oren A."/>
            <person name="Chaudhuri R.R."/>
            <person name="La Ragione R."/>
            <person name="Hildebrand F."/>
            <person name="Pallen M.J."/>
        </authorList>
    </citation>
    <scope>NUCLEOTIDE SEQUENCE</scope>
    <source>
        <strain evidence="4">ChiHjej12B11-16260</strain>
    </source>
</reference>
<dbReference type="SUPFAM" id="SSF49265">
    <property type="entry name" value="Fibronectin type III"/>
    <property type="match status" value="1"/>
</dbReference>
<reference evidence="4" key="2">
    <citation type="submission" date="2021-04" db="EMBL/GenBank/DDBJ databases">
        <authorList>
            <person name="Gilroy R."/>
        </authorList>
    </citation>
    <scope>NUCLEOTIDE SEQUENCE</scope>
    <source>
        <strain evidence="4">ChiHjej12B11-16260</strain>
    </source>
</reference>
<keyword evidence="4" id="KW-0456">Lyase</keyword>
<dbReference type="Gene3D" id="2.60.120.260">
    <property type="entry name" value="Galactose-binding domain-like"/>
    <property type="match status" value="1"/>
</dbReference>
<protein>
    <submittedName>
        <fullName evidence="4">Xanthan lyase</fullName>
    </submittedName>
</protein>
<organism evidence="4 5">
    <name type="scientific">Candidatus Barnesiella excrementipullorum</name>
    <dbReference type="NCBI Taxonomy" id="2838479"/>
    <lineage>
        <taxon>Bacteria</taxon>
        <taxon>Pseudomonadati</taxon>
        <taxon>Bacteroidota</taxon>
        <taxon>Bacteroidia</taxon>
        <taxon>Bacteroidales</taxon>
        <taxon>Barnesiellaceae</taxon>
        <taxon>Barnesiella</taxon>
    </lineage>
</organism>
<feature type="region of interest" description="Disordered" evidence="1">
    <location>
        <begin position="289"/>
        <end position="313"/>
    </location>
</feature>
<name>A0A9D2APZ7_9BACT</name>
<dbReference type="AlphaFoldDB" id="A0A9D2APZ7"/>
<dbReference type="Pfam" id="PF25275">
    <property type="entry name" value="Golvesin_C"/>
    <property type="match status" value="1"/>
</dbReference>
<dbReference type="CDD" id="cd00063">
    <property type="entry name" value="FN3"/>
    <property type="match status" value="1"/>
</dbReference>
<dbReference type="EMBL" id="DXFB01000188">
    <property type="protein sequence ID" value="HIX45997.1"/>
    <property type="molecule type" value="Genomic_DNA"/>
</dbReference>
<sequence length="915" mass="102437">MLRKKPIIYAFALASLVSYASAADKKAESAPIVTPLSETCLPTEGLYGRHLAIWNSHGMYYNQIEGKWRWQRARLLGTVEDLHTSDYVLSYLVPMLENAGAYVFLPRERDTNPIEFIIDNDTPENRLYRESGLWEDGTGTGFAHLRERYEDGMNPFEEGTYRLATTVGGDATASITWHIPVTADGKYAVYVSYKSMKNSTTDARYTVHHAGGETLFSVNQTMGGGTWIYLGTFEFAAGGDNRVVIDNHSGKAGRTITADAVKIGGGMGNIARKPCLTPRKPTKEALNNLKAQQKREARRKKRSRKKTPAKAKHIHTASVSGYPRYTEAARYWMQWAGVPDTIYSDTGGDNDYNDDLRGRGYWVNYLCGGSKILPDSIGLHIPIDAALAFHSDAGNEPGDSIVGSMGIYYTGRGKKERYYANGTRRTQSQKLAQCILGKISQDIGGIEPRWTMREDRNKRYAEARIGEVPTLLLETMSHQNFTDMRYGLDPRFKFIMSRAIYKGILQYLSQRDGTAYVVQPLPVSHMAMKWKGVDQIELTWQAVTDTTEASASPTRYKVYTRCGRYGWDNGTVTTEPRYSRPLDPDVTYSFYVTALNSGGESFPSEILSARRTQGSQETVMIVNAFDRICAPLAWEDTTGTYAGFHHDTDGGVPYRHTIAFTGKQYEYNRMIEWRSDDDPGFGASKGDYEGKRIAGNTFDYPIIHGEAIARLGYSFLSASDEAVADGIVKLDYYPYVDVIMGKERTTIFGNDSTRLDFTCFTPEIIDALTGYCDSGGRLLISGAYVGRDIWDEAVSTEKARLFAQKVLHYQWGESHPSHKKTLARSIVPGYGHATYRWEGRPNEKCYAVEETDVLLPAGKGAATFLIYGNHDSAAVAYDNGVYKCCTVGFPIEAIIEEEGRNEIMKEIFQFFNRQQ</sequence>
<feature type="compositionally biased region" description="Basic residues" evidence="1">
    <location>
        <begin position="296"/>
        <end position="313"/>
    </location>
</feature>
<dbReference type="Gene3D" id="3.40.630.40">
    <property type="entry name" value="Zn-dependent exopeptidases"/>
    <property type="match status" value="1"/>
</dbReference>
<dbReference type="Proteomes" id="UP000824246">
    <property type="component" value="Unassembled WGS sequence"/>
</dbReference>
<dbReference type="PROSITE" id="PS50853">
    <property type="entry name" value="FN3"/>
    <property type="match status" value="1"/>
</dbReference>
<feature type="domain" description="Fibronectin type-III" evidence="3">
    <location>
        <begin position="519"/>
        <end position="615"/>
    </location>
</feature>
<accession>A0A9D2APZ7</accession>
<evidence type="ECO:0000259" key="3">
    <source>
        <dbReference type="PROSITE" id="PS50853"/>
    </source>
</evidence>
<evidence type="ECO:0000256" key="2">
    <source>
        <dbReference type="SAM" id="SignalP"/>
    </source>
</evidence>
<dbReference type="InterPro" id="IPR036116">
    <property type="entry name" value="FN3_sf"/>
</dbReference>
<feature type="signal peptide" evidence="2">
    <location>
        <begin position="1"/>
        <end position="22"/>
    </location>
</feature>
<dbReference type="InterPro" id="IPR003961">
    <property type="entry name" value="FN3_dom"/>
</dbReference>
<evidence type="ECO:0000313" key="5">
    <source>
        <dbReference type="Proteomes" id="UP000824246"/>
    </source>
</evidence>
<evidence type="ECO:0000256" key="1">
    <source>
        <dbReference type="SAM" id="MobiDB-lite"/>
    </source>
</evidence>
<dbReference type="GO" id="GO:0016829">
    <property type="term" value="F:lyase activity"/>
    <property type="evidence" value="ECO:0007669"/>
    <property type="project" value="UniProtKB-KW"/>
</dbReference>
<feature type="chain" id="PRO_5039345661" evidence="2">
    <location>
        <begin position="23"/>
        <end position="915"/>
    </location>
</feature>
<proteinExistence type="predicted"/>
<comment type="caution">
    <text evidence="4">The sequence shown here is derived from an EMBL/GenBank/DDBJ whole genome shotgun (WGS) entry which is preliminary data.</text>
</comment>
<evidence type="ECO:0000313" key="4">
    <source>
        <dbReference type="EMBL" id="HIX45997.1"/>
    </source>
</evidence>
<dbReference type="InterPro" id="IPR033803">
    <property type="entry name" value="CBD-like_Golvesin-Xly"/>
</dbReference>
<dbReference type="Gene3D" id="2.60.40.10">
    <property type="entry name" value="Immunoglobulins"/>
    <property type="match status" value="1"/>
</dbReference>
<gene>
    <name evidence="4" type="ORF">H9982_07225</name>
</gene>